<reference evidence="5 6" key="1">
    <citation type="journal article" date="2016" name="Sci. Rep.">
        <title>Evaluation of genetic diversity among strains of the human gut commensal Bifidobacterium adolescentis.</title>
        <authorList>
            <person name="Duranti S."/>
            <person name="Milani C."/>
            <person name="Lugli G.A."/>
            <person name="Mancabelli L."/>
            <person name="Turroni F."/>
            <person name="Ferrario C."/>
            <person name="Mangifesta M."/>
            <person name="Viappiani A."/>
            <person name="Sanchez B."/>
            <person name="Margolles A."/>
            <person name="van Sinderen D."/>
            <person name="Ventura M."/>
        </authorList>
    </citation>
    <scope>NUCLEOTIDE SEQUENCE [LARGE SCALE GENOMIC DNA]</scope>
    <source>
        <strain evidence="5 6">487B</strain>
    </source>
</reference>
<dbReference type="SUPFAM" id="SSF116734">
    <property type="entry name" value="DNA methylase specificity domain"/>
    <property type="match status" value="2"/>
</dbReference>
<dbReference type="GO" id="GO:0009307">
    <property type="term" value="P:DNA restriction-modification system"/>
    <property type="evidence" value="ECO:0007669"/>
    <property type="project" value="UniProtKB-KW"/>
</dbReference>
<comment type="caution">
    <text evidence="5">The sequence shown here is derived from an EMBL/GenBank/DDBJ whole genome shotgun (WGS) entry which is preliminary data.</text>
</comment>
<accession>A0A1X2Z048</accession>
<sequence>MAEQHGKTLVPQIRFAGFTDPWEQRKLGDILQERNVRTSDFESNPIFSLTIEDGITPKTDRYERTSLITKTEDLFKIVSPNEFVTNPMNLRFGAFGYNKNSFSVCVSGYYDVFSIDNDKCSGFWNSYFKTSVALKRFDDAATGSLIEKRRVKYSTLCQLIFLMPKGMDEKKRIGAFFDRLDSLITLHQRKYDKLCVLKKSMLDKMFPKGGSLYPEIRFAGFTDPWEQRKLGELSNEFKSGEFICADNVSVSGSYPVYGGNGLRGYTTTFNHEGLYTLIGRQGALCGNVNIADGKSYFTEHAVAVKANHLNDTTFLYYLFGTLDLGQYSGQSAQPGLAVSNLVEVEAMVPDKAEQKKISRVFKTVDSLITLHQRKLELLRNIKKSMLDKMFV</sequence>
<dbReference type="RefSeq" id="WP_179141955.1">
    <property type="nucleotide sequence ID" value="NZ_LNKD01000001.1"/>
</dbReference>
<dbReference type="InterPro" id="IPR000055">
    <property type="entry name" value="Restrct_endonuc_typeI_TRD"/>
</dbReference>
<comment type="similarity">
    <text evidence="1">Belongs to the type-I restriction system S methylase family.</text>
</comment>
<gene>
    <name evidence="5" type="ORF">B0487_0688</name>
</gene>
<evidence type="ECO:0000259" key="4">
    <source>
        <dbReference type="Pfam" id="PF01420"/>
    </source>
</evidence>
<keyword evidence="2" id="KW-0680">Restriction system</keyword>
<evidence type="ECO:0000313" key="5">
    <source>
        <dbReference type="EMBL" id="OSG87770.1"/>
    </source>
</evidence>
<dbReference type="AlphaFoldDB" id="A0A1X2Z048"/>
<dbReference type="GO" id="GO:0003677">
    <property type="term" value="F:DNA binding"/>
    <property type="evidence" value="ECO:0007669"/>
    <property type="project" value="UniProtKB-KW"/>
</dbReference>
<evidence type="ECO:0000256" key="2">
    <source>
        <dbReference type="ARBA" id="ARBA00022747"/>
    </source>
</evidence>
<dbReference type="PANTHER" id="PTHR30408:SF12">
    <property type="entry name" value="TYPE I RESTRICTION ENZYME MJAVIII SPECIFICITY SUBUNIT"/>
    <property type="match status" value="1"/>
</dbReference>
<organism evidence="5 6">
    <name type="scientific">Bifidobacterium adolescentis</name>
    <dbReference type="NCBI Taxonomy" id="1680"/>
    <lineage>
        <taxon>Bacteria</taxon>
        <taxon>Bacillati</taxon>
        <taxon>Actinomycetota</taxon>
        <taxon>Actinomycetes</taxon>
        <taxon>Bifidobacteriales</taxon>
        <taxon>Bifidobacteriaceae</taxon>
        <taxon>Bifidobacterium</taxon>
    </lineage>
</organism>
<evidence type="ECO:0000256" key="1">
    <source>
        <dbReference type="ARBA" id="ARBA00010923"/>
    </source>
</evidence>
<keyword evidence="3" id="KW-0238">DNA-binding</keyword>
<dbReference type="Gene3D" id="3.90.220.20">
    <property type="entry name" value="DNA methylase specificity domains"/>
    <property type="match status" value="2"/>
</dbReference>
<feature type="domain" description="Type I restriction modification DNA specificity" evidence="4">
    <location>
        <begin position="223"/>
        <end position="378"/>
    </location>
</feature>
<dbReference type="Proteomes" id="UP000193377">
    <property type="component" value="Unassembled WGS sequence"/>
</dbReference>
<evidence type="ECO:0000256" key="3">
    <source>
        <dbReference type="ARBA" id="ARBA00023125"/>
    </source>
</evidence>
<dbReference type="EMBL" id="LNKD01000001">
    <property type="protein sequence ID" value="OSG87770.1"/>
    <property type="molecule type" value="Genomic_DNA"/>
</dbReference>
<dbReference type="Gene3D" id="1.10.287.1120">
    <property type="entry name" value="Bipartite methylase S protein"/>
    <property type="match status" value="1"/>
</dbReference>
<dbReference type="CDD" id="cd17266">
    <property type="entry name" value="RMtype1_S_Sau1132ORF3780P-TRD2-CR2_like"/>
    <property type="match status" value="1"/>
</dbReference>
<dbReference type="Pfam" id="PF01420">
    <property type="entry name" value="Methylase_S"/>
    <property type="match status" value="1"/>
</dbReference>
<proteinExistence type="inferred from homology"/>
<dbReference type="InterPro" id="IPR044946">
    <property type="entry name" value="Restrct_endonuc_typeI_TRD_sf"/>
</dbReference>
<dbReference type="PANTHER" id="PTHR30408">
    <property type="entry name" value="TYPE-1 RESTRICTION ENZYME ECOKI SPECIFICITY PROTEIN"/>
    <property type="match status" value="1"/>
</dbReference>
<dbReference type="InterPro" id="IPR052021">
    <property type="entry name" value="Type-I_RS_S_subunit"/>
</dbReference>
<evidence type="ECO:0000313" key="6">
    <source>
        <dbReference type="Proteomes" id="UP000193377"/>
    </source>
</evidence>
<name>A0A1X2Z048_BIFAD</name>
<protein>
    <submittedName>
        <fullName evidence="5">Type I restriction modification DNA specificity protein</fullName>
    </submittedName>
</protein>